<reference evidence="5" key="1">
    <citation type="submission" date="2019-11" db="EMBL/GenBank/DDBJ databases">
        <title>Microbial mats filling the niche in hypersaline microbial mats.</title>
        <authorList>
            <person name="Wong H.L."/>
            <person name="Macleod F.I."/>
            <person name="White R.A. III"/>
            <person name="Burns B.P."/>
        </authorList>
    </citation>
    <scope>NUCLEOTIDE SEQUENCE</scope>
    <source>
        <strain evidence="5">Bin_327</strain>
    </source>
</reference>
<comment type="pathway">
    <text evidence="3">Amino-acid biosynthesis; L-leucine biosynthesis; L-leucine from 3-methyl-2-oxobutanoate: step 2/4.</text>
</comment>
<comment type="function">
    <text evidence="3">Catalyzes the isomerization between 2-isopropylmalate and 3-isopropylmalate, via the formation of 2-isopropylmaleate.</text>
</comment>
<keyword evidence="3" id="KW-0100">Branched-chain amino acid biosynthesis</keyword>
<dbReference type="EC" id="4.2.1.33" evidence="3"/>
<dbReference type="Pfam" id="PF00694">
    <property type="entry name" value="Aconitase_C"/>
    <property type="match status" value="1"/>
</dbReference>
<proteinExistence type="inferred from homology"/>
<evidence type="ECO:0000313" key="6">
    <source>
        <dbReference type="Proteomes" id="UP000630660"/>
    </source>
</evidence>
<dbReference type="GO" id="GO:0003861">
    <property type="term" value="F:3-isopropylmalate dehydratase activity"/>
    <property type="evidence" value="ECO:0007669"/>
    <property type="project" value="UniProtKB-UniRule"/>
</dbReference>
<dbReference type="EMBL" id="WJKJ01000239">
    <property type="protein sequence ID" value="MBD3364977.1"/>
    <property type="molecule type" value="Genomic_DNA"/>
</dbReference>
<dbReference type="AlphaFoldDB" id="A0A9D5QDC6"/>
<evidence type="ECO:0000256" key="2">
    <source>
        <dbReference type="ARBA" id="ARBA00023239"/>
    </source>
</evidence>
<dbReference type="HAMAP" id="MF_01032">
    <property type="entry name" value="LeuD_type2"/>
    <property type="match status" value="1"/>
</dbReference>
<keyword evidence="2 3" id="KW-0456">Lyase</keyword>
<dbReference type="InterPro" id="IPR000573">
    <property type="entry name" value="AconitaseA/IPMdHydase_ssu_swvl"/>
</dbReference>
<evidence type="ECO:0000256" key="3">
    <source>
        <dbReference type="HAMAP-Rule" id="MF_01032"/>
    </source>
</evidence>
<evidence type="ECO:0000256" key="1">
    <source>
        <dbReference type="ARBA" id="ARBA00009869"/>
    </source>
</evidence>
<name>A0A9D5QDC6_UNCW3</name>
<dbReference type="InterPro" id="IPR011827">
    <property type="entry name" value="LeuD_type2/HacB/DmdB"/>
</dbReference>
<comment type="similarity">
    <text evidence="1 3">Belongs to the LeuD family. LeuD type 2 subfamily.</text>
</comment>
<dbReference type="Gene3D" id="3.20.19.10">
    <property type="entry name" value="Aconitase, domain 4"/>
    <property type="match status" value="1"/>
</dbReference>
<comment type="caution">
    <text evidence="5">The sequence shown here is derived from an EMBL/GenBank/DDBJ whole genome shotgun (WGS) entry which is preliminary data.</text>
</comment>
<protein>
    <recommendedName>
        <fullName evidence="3">3-isopropylmalate dehydratase small subunit</fullName>
        <ecNumber evidence="3">4.2.1.33</ecNumber>
    </recommendedName>
    <alternativeName>
        <fullName evidence="3">Alpha-IPM isomerase</fullName>
        <shortName evidence="3">IPMI</shortName>
    </alternativeName>
    <alternativeName>
        <fullName evidence="3">Isopropylmalate isomerase</fullName>
    </alternativeName>
</protein>
<dbReference type="InterPro" id="IPR050075">
    <property type="entry name" value="LeuD"/>
</dbReference>
<keyword evidence="3" id="KW-0432">Leucine biosynthesis</keyword>
<dbReference type="InterPro" id="IPR015928">
    <property type="entry name" value="Aconitase/3IPM_dehydase_swvl"/>
</dbReference>
<accession>A0A9D5QDC6</accession>
<dbReference type="CDD" id="cd01577">
    <property type="entry name" value="IPMI_Swivel"/>
    <property type="match status" value="1"/>
</dbReference>
<evidence type="ECO:0000259" key="4">
    <source>
        <dbReference type="Pfam" id="PF00694"/>
    </source>
</evidence>
<dbReference type="SUPFAM" id="SSF52016">
    <property type="entry name" value="LeuD/IlvD-like"/>
    <property type="match status" value="1"/>
</dbReference>
<sequence>MEPVKGKAWVLPDDVNTDVIFPGRYMSVTDAEETPKYLFETVYPDFREKAKPGDVIVAGKYFGCGSSREQAATAIRYFGIGCVVAESFARIFYRNAINLGLPIAVVPGVTDHVSEGEEIEVDLEAGKLKNLTTGKELSFEPLPEFILDLIGQGGLIPATRKKLGIE</sequence>
<dbReference type="NCBIfam" id="TIGR02087">
    <property type="entry name" value="LEUD_arch"/>
    <property type="match status" value="1"/>
</dbReference>
<comment type="catalytic activity">
    <reaction evidence="3">
        <text>(2R,3S)-3-isopropylmalate = (2S)-2-isopropylmalate</text>
        <dbReference type="Rhea" id="RHEA:32287"/>
        <dbReference type="ChEBI" id="CHEBI:1178"/>
        <dbReference type="ChEBI" id="CHEBI:35121"/>
        <dbReference type="EC" id="4.2.1.33"/>
    </reaction>
</comment>
<evidence type="ECO:0000313" key="5">
    <source>
        <dbReference type="EMBL" id="MBD3364977.1"/>
    </source>
</evidence>
<dbReference type="PANTHER" id="PTHR43345:SF2">
    <property type="entry name" value="3-ISOPROPYLMALATE DEHYDRATASE SMALL SUBUNIT 1"/>
    <property type="match status" value="1"/>
</dbReference>
<comment type="subunit">
    <text evidence="3">Heterodimer of LeuC and LeuD.</text>
</comment>
<dbReference type="PANTHER" id="PTHR43345">
    <property type="entry name" value="3-ISOPROPYLMALATE DEHYDRATASE SMALL SUBUNIT 2-RELATED-RELATED"/>
    <property type="match status" value="1"/>
</dbReference>
<feature type="domain" description="Aconitase A/isopropylmalate dehydratase small subunit swivel" evidence="4">
    <location>
        <begin position="23"/>
        <end position="101"/>
    </location>
</feature>
<organism evidence="5 6">
    <name type="scientific">candidate division WOR-3 bacterium</name>
    <dbReference type="NCBI Taxonomy" id="2052148"/>
    <lineage>
        <taxon>Bacteria</taxon>
        <taxon>Bacteria division WOR-3</taxon>
    </lineage>
</organism>
<dbReference type="GO" id="GO:0009098">
    <property type="term" value="P:L-leucine biosynthetic process"/>
    <property type="evidence" value="ECO:0007669"/>
    <property type="project" value="UniProtKB-UniRule"/>
</dbReference>
<dbReference type="Proteomes" id="UP000630660">
    <property type="component" value="Unassembled WGS sequence"/>
</dbReference>
<keyword evidence="3" id="KW-0028">Amino-acid biosynthesis</keyword>
<dbReference type="InterPro" id="IPR033940">
    <property type="entry name" value="IPMI_Swivel"/>
</dbReference>
<gene>
    <name evidence="3" type="primary">leuD</name>
    <name evidence="5" type="ORF">GF359_07155</name>
</gene>